<feature type="DNA-binding region" description="OmpR/PhoB-type" evidence="2">
    <location>
        <begin position="1"/>
        <end position="96"/>
    </location>
</feature>
<dbReference type="CDD" id="cd00383">
    <property type="entry name" value="trans_reg_C"/>
    <property type="match status" value="1"/>
</dbReference>
<evidence type="ECO:0000259" key="3">
    <source>
        <dbReference type="PROSITE" id="PS51755"/>
    </source>
</evidence>
<accession>A0ABU3A173</accession>
<dbReference type="SUPFAM" id="SSF81901">
    <property type="entry name" value="HCP-like"/>
    <property type="match status" value="1"/>
</dbReference>
<comment type="caution">
    <text evidence="4">The sequence shown here is derived from an EMBL/GenBank/DDBJ whole genome shotgun (WGS) entry which is preliminary data.</text>
</comment>
<dbReference type="Proteomes" id="UP001266357">
    <property type="component" value="Unassembled WGS sequence"/>
</dbReference>
<dbReference type="Pfam" id="PF00486">
    <property type="entry name" value="Trans_reg_C"/>
    <property type="match status" value="1"/>
</dbReference>
<reference evidence="4 5" key="1">
    <citation type="submission" date="2023-09" db="EMBL/GenBank/DDBJ databases">
        <authorList>
            <person name="Rey-Velasco X."/>
        </authorList>
    </citation>
    <scope>NUCLEOTIDE SEQUENCE [LARGE SCALE GENOMIC DNA]</scope>
    <source>
        <strain evidence="4 5">W431</strain>
    </source>
</reference>
<dbReference type="InterPro" id="IPR016032">
    <property type="entry name" value="Sig_transdc_resp-reg_C-effctor"/>
</dbReference>
<gene>
    <name evidence="4" type="ORF">RM573_09990</name>
</gene>
<evidence type="ECO:0000256" key="1">
    <source>
        <dbReference type="ARBA" id="ARBA00023125"/>
    </source>
</evidence>
<dbReference type="Gene3D" id="1.25.40.10">
    <property type="entry name" value="Tetratricopeptide repeat domain"/>
    <property type="match status" value="1"/>
</dbReference>
<dbReference type="InterPro" id="IPR001867">
    <property type="entry name" value="OmpR/PhoB-type_DNA-bd"/>
</dbReference>
<protein>
    <submittedName>
        <fullName evidence="4">Winged helix-turn-helix domain-containing protein</fullName>
    </submittedName>
</protein>
<organism evidence="4 5">
    <name type="scientific">Thalassotalea castellviae</name>
    <dbReference type="NCBI Taxonomy" id="3075612"/>
    <lineage>
        <taxon>Bacteria</taxon>
        <taxon>Pseudomonadati</taxon>
        <taxon>Pseudomonadota</taxon>
        <taxon>Gammaproteobacteria</taxon>
        <taxon>Alteromonadales</taxon>
        <taxon>Colwelliaceae</taxon>
        <taxon>Thalassotalea</taxon>
    </lineage>
</organism>
<dbReference type="InterPro" id="IPR036388">
    <property type="entry name" value="WH-like_DNA-bd_sf"/>
</dbReference>
<keyword evidence="1 2" id="KW-0238">DNA-binding</keyword>
<dbReference type="SMART" id="SM00862">
    <property type="entry name" value="Trans_reg_C"/>
    <property type="match status" value="1"/>
</dbReference>
<keyword evidence="5" id="KW-1185">Reference proteome</keyword>
<evidence type="ECO:0000256" key="2">
    <source>
        <dbReference type="PROSITE-ProRule" id="PRU01091"/>
    </source>
</evidence>
<sequence>MYFIDQIAFHTNENYLQLEDKKISLDKQTSDILLLLIETKSPVSKATLISHIWQNRYVSDAAITSAIRRVRKAITELDDTQEYIKTISKVGYQLNVIVKNENDVKPIVSSGYSEYYRLKIIGILLIFLSSILYWKLSVEPSIEPPISYRQAIHLLAQKNEESLPQAIQLLENSIQEAPKFVAAYHTLSQLYAYKMSRHLGLSDQQIIAKATEYIQKTIELAPEHPDTLLSKAMLDYFYLRNDEGVKQYHQQVMEGLTCDHKCNFFLAYSLPIFNQSKLAIQYAEQAYQAQPNHATYLWERAWSQFMAGNFERTLTRIEEAEQFLGRTSFLFRAMLAQAQNQPKKAIINWLSYYQFIGKISENEALMLESRLEEIGYADVSNQLLDMLSEIVIDQEVELLLLAGKKEQAFNKVLATDNLQAQTYLIAMHVSPVFMVSFTQEELEVLRDHIWSTNKKAP</sequence>
<feature type="domain" description="OmpR/PhoB-type" evidence="3">
    <location>
        <begin position="1"/>
        <end position="96"/>
    </location>
</feature>
<dbReference type="RefSeq" id="WP_311581122.1">
    <property type="nucleotide sequence ID" value="NZ_JAVRIF010000004.1"/>
</dbReference>
<evidence type="ECO:0000313" key="4">
    <source>
        <dbReference type="EMBL" id="MDT0603924.1"/>
    </source>
</evidence>
<proteinExistence type="predicted"/>
<dbReference type="PROSITE" id="PS51755">
    <property type="entry name" value="OMPR_PHOB"/>
    <property type="match status" value="1"/>
</dbReference>
<dbReference type="EMBL" id="JAVRIF010000004">
    <property type="protein sequence ID" value="MDT0603924.1"/>
    <property type="molecule type" value="Genomic_DNA"/>
</dbReference>
<name>A0ABU3A173_9GAMM</name>
<dbReference type="SUPFAM" id="SSF46894">
    <property type="entry name" value="C-terminal effector domain of the bipartite response regulators"/>
    <property type="match status" value="1"/>
</dbReference>
<evidence type="ECO:0000313" key="5">
    <source>
        <dbReference type="Proteomes" id="UP001266357"/>
    </source>
</evidence>
<dbReference type="Gene3D" id="1.10.10.10">
    <property type="entry name" value="Winged helix-like DNA-binding domain superfamily/Winged helix DNA-binding domain"/>
    <property type="match status" value="1"/>
</dbReference>
<dbReference type="InterPro" id="IPR011990">
    <property type="entry name" value="TPR-like_helical_dom_sf"/>
</dbReference>